<keyword evidence="3" id="KW-1185">Reference proteome</keyword>
<dbReference type="Proteomes" id="UP001595847">
    <property type="component" value="Unassembled WGS sequence"/>
</dbReference>
<dbReference type="RefSeq" id="WP_378529175.1">
    <property type="nucleotide sequence ID" value="NZ_JBHSBH010000001.1"/>
</dbReference>
<dbReference type="InterPro" id="IPR002934">
    <property type="entry name" value="Polymerase_NTP_transf_dom"/>
</dbReference>
<evidence type="ECO:0000313" key="3">
    <source>
        <dbReference type="Proteomes" id="UP001595847"/>
    </source>
</evidence>
<feature type="domain" description="Polymerase nucleotidyl transferase" evidence="1">
    <location>
        <begin position="16"/>
        <end position="63"/>
    </location>
</feature>
<evidence type="ECO:0000259" key="1">
    <source>
        <dbReference type="Pfam" id="PF01909"/>
    </source>
</evidence>
<comment type="caution">
    <text evidence="2">The sequence shown here is derived from an EMBL/GenBank/DDBJ whole genome shotgun (WGS) entry which is preliminary data.</text>
</comment>
<dbReference type="Pfam" id="PF01909">
    <property type="entry name" value="NTP_transf_2"/>
    <property type="match status" value="1"/>
</dbReference>
<organism evidence="2 3">
    <name type="scientific">Nocardiopsis sediminis</name>
    <dbReference type="NCBI Taxonomy" id="1778267"/>
    <lineage>
        <taxon>Bacteria</taxon>
        <taxon>Bacillati</taxon>
        <taxon>Actinomycetota</taxon>
        <taxon>Actinomycetes</taxon>
        <taxon>Streptosporangiales</taxon>
        <taxon>Nocardiopsidaceae</taxon>
        <taxon>Nocardiopsis</taxon>
    </lineage>
</organism>
<reference evidence="3" key="1">
    <citation type="journal article" date="2019" name="Int. J. Syst. Evol. Microbiol.">
        <title>The Global Catalogue of Microorganisms (GCM) 10K type strain sequencing project: providing services to taxonomists for standard genome sequencing and annotation.</title>
        <authorList>
            <consortium name="The Broad Institute Genomics Platform"/>
            <consortium name="The Broad Institute Genome Sequencing Center for Infectious Disease"/>
            <person name="Wu L."/>
            <person name="Ma J."/>
        </authorList>
    </citation>
    <scope>NUCLEOTIDE SEQUENCE [LARGE SCALE GENOMIC DNA]</scope>
    <source>
        <strain evidence="3">TBRC 1826</strain>
    </source>
</reference>
<dbReference type="InterPro" id="IPR043519">
    <property type="entry name" value="NT_sf"/>
</dbReference>
<sequence length="261" mass="27910">MRLDDQAFTAHVTDTLARLKGVHAVALGGSRATGTHTADSDFDFAVYYRHRFDPGQLRHLGWEGEVFGIGEWGGGVFNGGAWLQVDGRRVDVHYRDLDDVEFRLAEAQRGRFDVERLAFHLAGVPTYIVVAELAVNEVLHGELPRPRYPGALRTAAPDRWWGEARLTLDYARTAHAQRGHLADTVGAIAVAAAQAAHAVMAARGTWVTNEKRLLDSAGVRGVDTILSGLDSEPATLMAAADAAAVLLGDAVAAATEGGVAP</sequence>
<name>A0ABV8FG09_9ACTN</name>
<protein>
    <submittedName>
        <fullName evidence="2">Nucleotidyltransferase domain-containing protein</fullName>
    </submittedName>
</protein>
<evidence type="ECO:0000313" key="2">
    <source>
        <dbReference type="EMBL" id="MFC3994298.1"/>
    </source>
</evidence>
<proteinExistence type="predicted"/>
<dbReference type="SUPFAM" id="SSF81301">
    <property type="entry name" value="Nucleotidyltransferase"/>
    <property type="match status" value="1"/>
</dbReference>
<gene>
    <name evidence="2" type="ORF">ACFOVU_00105</name>
</gene>
<dbReference type="CDD" id="cd05403">
    <property type="entry name" value="NT_KNTase_like"/>
    <property type="match status" value="1"/>
</dbReference>
<dbReference type="EMBL" id="JBHSBH010000001">
    <property type="protein sequence ID" value="MFC3994298.1"/>
    <property type="molecule type" value="Genomic_DNA"/>
</dbReference>
<dbReference type="Gene3D" id="3.30.460.10">
    <property type="entry name" value="Beta Polymerase, domain 2"/>
    <property type="match status" value="1"/>
</dbReference>
<accession>A0ABV8FG09</accession>